<dbReference type="AlphaFoldDB" id="A0A5S6Q7S5"/>
<reference evidence="3" key="1">
    <citation type="submission" date="2019-12" db="UniProtKB">
        <authorList>
            <consortium name="WormBaseParasite"/>
        </authorList>
    </citation>
    <scope>IDENTIFICATION</scope>
</reference>
<sequence>MRAAASLLLIPPLLKFSYEKTTQPYLILTASHVLSKVGVNAMEITDPNCGEDFDFHEFWMKLHNGHATRRILVRSVYRKTQVRPEGGATPKPKPISKEN</sequence>
<accession>A0A5S6Q7S5</accession>
<evidence type="ECO:0000256" key="1">
    <source>
        <dbReference type="SAM" id="MobiDB-lite"/>
    </source>
</evidence>
<proteinExistence type="predicted"/>
<dbReference type="Proteomes" id="UP000046395">
    <property type="component" value="Unassembled WGS sequence"/>
</dbReference>
<feature type="region of interest" description="Disordered" evidence="1">
    <location>
        <begin position="80"/>
        <end position="99"/>
    </location>
</feature>
<dbReference type="WBParaSite" id="TMUE_1000003007.1">
    <property type="protein sequence ID" value="TMUE_1000003007.1"/>
    <property type="gene ID" value="WBGene00298577"/>
</dbReference>
<name>A0A5S6Q7S5_TRIMR</name>
<protein>
    <submittedName>
        <fullName evidence="3">Uncharacterized protein</fullName>
    </submittedName>
</protein>
<evidence type="ECO:0000313" key="2">
    <source>
        <dbReference type="Proteomes" id="UP000046395"/>
    </source>
</evidence>
<organism evidence="2 3">
    <name type="scientific">Trichuris muris</name>
    <name type="common">Mouse whipworm</name>
    <dbReference type="NCBI Taxonomy" id="70415"/>
    <lineage>
        <taxon>Eukaryota</taxon>
        <taxon>Metazoa</taxon>
        <taxon>Ecdysozoa</taxon>
        <taxon>Nematoda</taxon>
        <taxon>Enoplea</taxon>
        <taxon>Dorylaimia</taxon>
        <taxon>Trichinellida</taxon>
        <taxon>Trichuridae</taxon>
        <taxon>Trichuris</taxon>
    </lineage>
</organism>
<evidence type="ECO:0000313" key="3">
    <source>
        <dbReference type="WBParaSite" id="TMUE_1000003007.1"/>
    </source>
</evidence>
<keyword evidence="2" id="KW-1185">Reference proteome</keyword>